<organism evidence="1 2">
    <name type="scientific">Caerostris extrusa</name>
    <name type="common">Bark spider</name>
    <name type="synonym">Caerostris bankana</name>
    <dbReference type="NCBI Taxonomy" id="172846"/>
    <lineage>
        <taxon>Eukaryota</taxon>
        <taxon>Metazoa</taxon>
        <taxon>Ecdysozoa</taxon>
        <taxon>Arthropoda</taxon>
        <taxon>Chelicerata</taxon>
        <taxon>Arachnida</taxon>
        <taxon>Araneae</taxon>
        <taxon>Araneomorphae</taxon>
        <taxon>Entelegynae</taxon>
        <taxon>Araneoidea</taxon>
        <taxon>Araneidae</taxon>
        <taxon>Caerostris</taxon>
    </lineage>
</organism>
<proteinExistence type="predicted"/>
<name>A0AAV4UYV4_CAEEX</name>
<dbReference type="AlphaFoldDB" id="A0AAV4UYV4"/>
<reference evidence="1 2" key="1">
    <citation type="submission" date="2021-06" db="EMBL/GenBank/DDBJ databases">
        <title>Caerostris extrusa draft genome.</title>
        <authorList>
            <person name="Kono N."/>
            <person name="Arakawa K."/>
        </authorList>
    </citation>
    <scope>NUCLEOTIDE SEQUENCE [LARGE SCALE GENOMIC DNA]</scope>
</reference>
<protein>
    <submittedName>
        <fullName evidence="1">Uncharacterized protein</fullName>
    </submittedName>
</protein>
<sequence>MSWKSGLMSHWCCHIKRGNCVVTLKSENESKTTEENESCVEISEELPNESITVVNSDKLEEENDTSSSPDSPLNERHIFCAVNAVMDLLL</sequence>
<dbReference type="EMBL" id="BPLR01013675">
    <property type="protein sequence ID" value="GIY62834.1"/>
    <property type="molecule type" value="Genomic_DNA"/>
</dbReference>
<evidence type="ECO:0000313" key="2">
    <source>
        <dbReference type="Proteomes" id="UP001054945"/>
    </source>
</evidence>
<keyword evidence="2" id="KW-1185">Reference proteome</keyword>
<dbReference type="Proteomes" id="UP001054945">
    <property type="component" value="Unassembled WGS sequence"/>
</dbReference>
<evidence type="ECO:0000313" key="1">
    <source>
        <dbReference type="EMBL" id="GIY62834.1"/>
    </source>
</evidence>
<gene>
    <name evidence="1" type="ORF">CEXT_772701</name>
</gene>
<accession>A0AAV4UYV4</accession>
<comment type="caution">
    <text evidence="1">The sequence shown here is derived from an EMBL/GenBank/DDBJ whole genome shotgun (WGS) entry which is preliminary data.</text>
</comment>